<proteinExistence type="predicted"/>
<dbReference type="Proteomes" id="UP000248857">
    <property type="component" value="Unassembled WGS sequence"/>
</dbReference>
<evidence type="ECO:0000313" key="2">
    <source>
        <dbReference type="EMBL" id="PZD70988.1"/>
    </source>
</evidence>
<name>A0A2W1JAF9_9CYAN</name>
<evidence type="ECO:0000313" key="3">
    <source>
        <dbReference type="Proteomes" id="UP000248857"/>
    </source>
</evidence>
<reference evidence="2 3" key="1">
    <citation type="journal article" date="2018" name="Sci. Rep.">
        <title>A novel species of the marine cyanobacterium Acaryochloris with a unique pigment content and lifestyle.</title>
        <authorList>
            <person name="Partensky F."/>
            <person name="Six C."/>
            <person name="Ratin M."/>
            <person name="Garczarek L."/>
            <person name="Vaulot D."/>
            <person name="Probert I."/>
            <person name="Calteau A."/>
            <person name="Gourvil P."/>
            <person name="Marie D."/>
            <person name="Grebert T."/>
            <person name="Bouchier C."/>
            <person name="Le Panse S."/>
            <person name="Gachenot M."/>
            <person name="Rodriguez F."/>
            <person name="Garrido J.L."/>
        </authorList>
    </citation>
    <scope>NUCLEOTIDE SEQUENCE [LARGE SCALE GENOMIC DNA]</scope>
    <source>
        <strain evidence="2 3">RCC1774</strain>
    </source>
</reference>
<keyword evidence="3" id="KW-1185">Reference proteome</keyword>
<feature type="region of interest" description="Disordered" evidence="1">
    <location>
        <begin position="1"/>
        <end position="71"/>
    </location>
</feature>
<dbReference type="RefSeq" id="WP_110988523.1">
    <property type="nucleotide sequence ID" value="NZ_CAWNWM010000024.1"/>
</dbReference>
<dbReference type="AlphaFoldDB" id="A0A2W1JAF9"/>
<dbReference type="OrthoDB" id="517770at2"/>
<protein>
    <submittedName>
        <fullName evidence="2">Uncharacterized protein</fullName>
    </submittedName>
</protein>
<dbReference type="EMBL" id="PQWO01000024">
    <property type="protein sequence ID" value="PZD70988.1"/>
    <property type="molecule type" value="Genomic_DNA"/>
</dbReference>
<gene>
    <name evidence="2" type="ORF">C1752_08654</name>
</gene>
<sequence length="71" mass="7598">MPDENYVKEQAPDLNEGGEQTPIAPGSRKAIDKMQADGRDTAMPESQPGSGNIAINSSATQSNVQHTEEKE</sequence>
<feature type="compositionally biased region" description="Polar residues" evidence="1">
    <location>
        <begin position="47"/>
        <end position="65"/>
    </location>
</feature>
<accession>A0A2W1JAF9</accession>
<feature type="compositionally biased region" description="Basic and acidic residues" evidence="1">
    <location>
        <begin position="29"/>
        <end position="42"/>
    </location>
</feature>
<organism evidence="2 3">
    <name type="scientific">Acaryochloris thomasi RCC1774</name>
    <dbReference type="NCBI Taxonomy" id="1764569"/>
    <lineage>
        <taxon>Bacteria</taxon>
        <taxon>Bacillati</taxon>
        <taxon>Cyanobacteriota</taxon>
        <taxon>Cyanophyceae</taxon>
        <taxon>Acaryochloridales</taxon>
        <taxon>Acaryochloridaceae</taxon>
        <taxon>Acaryochloris</taxon>
        <taxon>Acaryochloris thomasi</taxon>
    </lineage>
</organism>
<comment type="caution">
    <text evidence="2">The sequence shown here is derived from an EMBL/GenBank/DDBJ whole genome shotgun (WGS) entry which is preliminary data.</text>
</comment>
<feature type="compositionally biased region" description="Basic and acidic residues" evidence="1">
    <location>
        <begin position="1"/>
        <end position="11"/>
    </location>
</feature>
<evidence type="ECO:0000256" key="1">
    <source>
        <dbReference type="SAM" id="MobiDB-lite"/>
    </source>
</evidence>